<dbReference type="EMBL" id="CP034433">
    <property type="protein sequence ID" value="AZN36535.1"/>
    <property type="molecule type" value="Genomic_DNA"/>
</dbReference>
<evidence type="ECO:0000256" key="3">
    <source>
        <dbReference type="ARBA" id="ARBA00050603"/>
    </source>
</evidence>
<comment type="catalytic activity">
    <reaction evidence="4">
        <text>L-methionine sulfone + acetyl-CoA = N-acetyl-L-methionine sulfone + CoA + H(+)</text>
        <dbReference type="Rhea" id="RHEA:47656"/>
        <dbReference type="ChEBI" id="CHEBI:15378"/>
        <dbReference type="ChEBI" id="CHEBI:57287"/>
        <dbReference type="ChEBI" id="CHEBI:57288"/>
        <dbReference type="ChEBI" id="CHEBI:87824"/>
        <dbReference type="ChEBI" id="CHEBI:87825"/>
    </reaction>
</comment>
<keyword evidence="1 6" id="KW-0808">Transferase</keyword>
<dbReference type="AlphaFoldDB" id="A0A3S8ZSX9"/>
<dbReference type="PANTHER" id="PTHR43072:SF23">
    <property type="entry name" value="UPF0039 PROTEIN C11D3.02C"/>
    <property type="match status" value="1"/>
</dbReference>
<dbReference type="PROSITE" id="PS51186">
    <property type="entry name" value="GNAT"/>
    <property type="match status" value="1"/>
</dbReference>
<dbReference type="FunFam" id="3.40.630.30:FF:000026">
    <property type="entry name" value="Phosphinothricin acetyltransferase"/>
    <property type="match status" value="1"/>
</dbReference>
<dbReference type="Pfam" id="PF00583">
    <property type="entry name" value="Acetyltransf_1"/>
    <property type="match status" value="1"/>
</dbReference>
<evidence type="ECO:0000313" key="7">
    <source>
        <dbReference type="Proteomes" id="UP000282438"/>
    </source>
</evidence>
<accession>A0A3S8ZSX9</accession>
<dbReference type="KEGG" id="iod:EJO50_08525"/>
<evidence type="ECO:0000259" key="5">
    <source>
        <dbReference type="PROSITE" id="PS51186"/>
    </source>
</evidence>
<protein>
    <submittedName>
        <fullName evidence="6">N-acetyltransferase family protein</fullName>
    </submittedName>
</protein>
<dbReference type="Gene3D" id="3.40.630.30">
    <property type="match status" value="1"/>
</dbReference>
<evidence type="ECO:0000256" key="1">
    <source>
        <dbReference type="ARBA" id="ARBA00022679"/>
    </source>
</evidence>
<dbReference type="PANTHER" id="PTHR43072">
    <property type="entry name" value="N-ACETYLTRANSFERASE"/>
    <property type="match status" value="1"/>
</dbReference>
<keyword evidence="2" id="KW-0012">Acyltransferase</keyword>
<dbReference type="SUPFAM" id="SSF55729">
    <property type="entry name" value="Acyl-CoA N-acyltransferases (Nat)"/>
    <property type="match status" value="1"/>
</dbReference>
<evidence type="ECO:0000256" key="4">
    <source>
        <dbReference type="ARBA" id="ARBA00051334"/>
    </source>
</evidence>
<dbReference type="GO" id="GO:0016747">
    <property type="term" value="F:acyltransferase activity, transferring groups other than amino-acyl groups"/>
    <property type="evidence" value="ECO:0007669"/>
    <property type="project" value="InterPro"/>
</dbReference>
<evidence type="ECO:0000256" key="2">
    <source>
        <dbReference type="ARBA" id="ARBA00023315"/>
    </source>
</evidence>
<sequence>MQIVSCTYARHAEQILFIFNEAIANSTALYDYSLRPLASMVDWFADKEANNLPVLGIENEAGILLGFASYGAFRVRPAYKYSIEHSIYIQPDYRGQGLGKKLLLLIIEKAQQQGYHTLIGGIDAENIASIALHQQLGFSHAGTIKQSGFKFGRWLDLVFYQLILATPANPVDG</sequence>
<comment type="catalytic activity">
    <reaction evidence="3">
        <text>L-methionine sulfoximine + acetyl-CoA = N-acetyl-L-methionine sulfoximine + CoA + H(+)</text>
        <dbReference type="Rhea" id="RHEA:47660"/>
        <dbReference type="ChEBI" id="CHEBI:15378"/>
        <dbReference type="ChEBI" id="CHEBI:57287"/>
        <dbReference type="ChEBI" id="CHEBI:57288"/>
        <dbReference type="ChEBI" id="CHEBI:87826"/>
        <dbReference type="ChEBI" id="CHEBI:87827"/>
    </reaction>
</comment>
<dbReference type="Proteomes" id="UP000282438">
    <property type="component" value="Chromosome"/>
</dbReference>
<proteinExistence type="predicted"/>
<name>A0A3S8ZSX9_9NEIS</name>
<gene>
    <name evidence="6" type="ORF">EJO50_08525</name>
</gene>
<feature type="domain" description="N-acetyltransferase" evidence="5">
    <location>
        <begin position="1"/>
        <end position="164"/>
    </location>
</feature>
<dbReference type="OrthoDB" id="5459937at2"/>
<dbReference type="InterPro" id="IPR000182">
    <property type="entry name" value="GNAT_dom"/>
</dbReference>
<organism evidence="6 7">
    <name type="scientific">Iodobacter ciconiae</name>
    <dbReference type="NCBI Taxonomy" id="2496266"/>
    <lineage>
        <taxon>Bacteria</taxon>
        <taxon>Pseudomonadati</taxon>
        <taxon>Pseudomonadota</taxon>
        <taxon>Betaproteobacteria</taxon>
        <taxon>Neisseriales</taxon>
        <taxon>Chitinibacteraceae</taxon>
        <taxon>Iodobacter</taxon>
    </lineage>
</organism>
<dbReference type="InterPro" id="IPR016181">
    <property type="entry name" value="Acyl_CoA_acyltransferase"/>
</dbReference>
<dbReference type="RefSeq" id="WP_125973312.1">
    <property type="nucleotide sequence ID" value="NZ_CP034433.1"/>
</dbReference>
<keyword evidence="7" id="KW-1185">Reference proteome</keyword>
<reference evidence="6 7" key="1">
    <citation type="submission" date="2018-12" db="EMBL/GenBank/DDBJ databases">
        <title>Complete genome sequence of Iodobacter sp. H11R3.</title>
        <authorList>
            <person name="Bae J.-W."/>
        </authorList>
    </citation>
    <scope>NUCLEOTIDE SEQUENCE [LARGE SCALE GENOMIC DNA]</scope>
    <source>
        <strain evidence="6 7">H11R3</strain>
    </source>
</reference>
<evidence type="ECO:0000313" key="6">
    <source>
        <dbReference type="EMBL" id="AZN36535.1"/>
    </source>
</evidence>